<sequence length="102" mass="10930">MNVSNLQLQGLYLAVASINNALVAKGVLTRQEVDTALRRAEQTALGDERLTEEMNPSGRDAVAFPARLLQLANNSASETSIASFAELAKMVGQTKGHYPDEA</sequence>
<protein>
    <submittedName>
        <fullName evidence="1">Uncharacterized protein</fullName>
    </submittedName>
</protein>
<organism evidence="1 2">
    <name type="scientific">Devosia yakushimensis</name>
    <dbReference type="NCBI Taxonomy" id="470028"/>
    <lineage>
        <taxon>Bacteria</taxon>
        <taxon>Pseudomonadati</taxon>
        <taxon>Pseudomonadota</taxon>
        <taxon>Alphaproteobacteria</taxon>
        <taxon>Hyphomicrobiales</taxon>
        <taxon>Devosiaceae</taxon>
        <taxon>Devosia</taxon>
    </lineage>
</organism>
<evidence type="ECO:0000313" key="1">
    <source>
        <dbReference type="EMBL" id="GLQ09792.1"/>
    </source>
</evidence>
<accession>A0ABQ5UEK5</accession>
<reference evidence="1" key="2">
    <citation type="submission" date="2023-01" db="EMBL/GenBank/DDBJ databases">
        <title>Draft genome sequence of Devosia yakushimensis strain NBRC 103855.</title>
        <authorList>
            <person name="Sun Q."/>
            <person name="Mori K."/>
        </authorList>
    </citation>
    <scope>NUCLEOTIDE SEQUENCE</scope>
    <source>
        <strain evidence="1">NBRC 103855</strain>
    </source>
</reference>
<comment type="caution">
    <text evidence="1">The sequence shown here is derived from an EMBL/GenBank/DDBJ whole genome shotgun (WGS) entry which is preliminary data.</text>
</comment>
<reference evidence="1" key="1">
    <citation type="journal article" date="2014" name="Int. J. Syst. Evol. Microbiol.">
        <title>Complete genome of a new Firmicutes species belonging to the dominant human colonic microbiota ('Ruminococcus bicirculans') reveals two chromosomes and a selective capacity to utilize plant glucans.</title>
        <authorList>
            <consortium name="NISC Comparative Sequencing Program"/>
            <person name="Wegmann U."/>
            <person name="Louis P."/>
            <person name="Goesmann A."/>
            <person name="Henrissat B."/>
            <person name="Duncan S.H."/>
            <person name="Flint H.J."/>
        </authorList>
    </citation>
    <scope>NUCLEOTIDE SEQUENCE</scope>
    <source>
        <strain evidence="1">NBRC 103855</strain>
    </source>
</reference>
<name>A0ABQ5UEK5_9HYPH</name>
<dbReference type="RefSeq" id="WP_284389864.1">
    <property type="nucleotide sequence ID" value="NZ_BSNG01000001.1"/>
</dbReference>
<evidence type="ECO:0000313" key="2">
    <source>
        <dbReference type="Proteomes" id="UP001161406"/>
    </source>
</evidence>
<keyword evidence="2" id="KW-1185">Reference proteome</keyword>
<dbReference type="Proteomes" id="UP001161406">
    <property type="component" value="Unassembled WGS sequence"/>
</dbReference>
<proteinExistence type="predicted"/>
<dbReference type="EMBL" id="BSNG01000001">
    <property type="protein sequence ID" value="GLQ09792.1"/>
    <property type="molecule type" value="Genomic_DNA"/>
</dbReference>
<gene>
    <name evidence="1" type="ORF">GCM10007913_17240</name>
</gene>